<evidence type="ECO:0000259" key="1">
    <source>
        <dbReference type="Pfam" id="PF03372"/>
    </source>
</evidence>
<sequence length="101" mass="11738">MFNTMYQNNLQIISWNADGLKGKFREFKYFFEEWQPDITALQETHLNPGDRLRVPNYSAYRTDRTTHTGRGTALLVKNSIYHHPTPIVSSSFENTTIATPE</sequence>
<name>A0A4Y2SEB7_ARAVE</name>
<keyword evidence="3" id="KW-1185">Reference proteome</keyword>
<dbReference type="EMBL" id="BGPR01021362">
    <property type="protein sequence ID" value="GBN86574.1"/>
    <property type="molecule type" value="Genomic_DNA"/>
</dbReference>
<dbReference type="OrthoDB" id="8031393at2759"/>
<evidence type="ECO:0000313" key="3">
    <source>
        <dbReference type="Proteomes" id="UP000499080"/>
    </source>
</evidence>
<protein>
    <recommendedName>
        <fullName evidence="1">Endonuclease/exonuclease/phosphatase domain-containing protein</fullName>
    </recommendedName>
</protein>
<dbReference type="GO" id="GO:0003824">
    <property type="term" value="F:catalytic activity"/>
    <property type="evidence" value="ECO:0007669"/>
    <property type="project" value="InterPro"/>
</dbReference>
<comment type="caution">
    <text evidence="2">The sequence shown here is derived from an EMBL/GenBank/DDBJ whole genome shotgun (WGS) entry which is preliminary data.</text>
</comment>
<evidence type="ECO:0000313" key="2">
    <source>
        <dbReference type="EMBL" id="GBN86574.1"/>
    </source>
</evidence>
<dbReference type="InterPro" id="IPR036691">
    <property type="entry name" value="Endo/exonu/phosph_ase_sf"/>
</dbReference>
<feature type="domain" description="Endonuclease/exonuclease/phosphatase" evidence="1">
    <location>
        <begin position="13"/>
        <end position="84"/>
    </location>
</feature>
<accession>A0A4Y2SEB7</accession>
<dbReference type="Proteomes" id="UP000499080">
    <property type="component" value="Unassembled WGS sequence"/>
</dbReference>
<dbReference type="AlphaFoldDB" id="A0A4Y2SEB7"/>
<dbReference type="InterPro" id="IPR005135">
    <property type="entry name" value="Endo/exonuclease/phosphatase"/>
</dbReference>
<organism evidence="2 3">
    <name type="scientific">Araneus ventricosus</name>
    <name type="common">Orbweaver spider</name>
    <name type="synonym">Epeira ventricosa</name>
    <dbReference type="NCBI Taxonomy" id="182803"/>
    <lineage>
        <taxon>Eukaryota</taxon>
        <taxon>Metazoa</taxon>
        <taxon>Ecdysozoa</taxon>
        <taxon>Arthropoda</taxon>
        <taxon>Chelicerata</taxon>
        <taxon>Arachnida</taxon>
        <taxon>Araneae</taxon>
        <taxon>Araneomorphae</taxon>
        <taxon>Entelegynae</taxon>
        <taxon>Araneoidea</taxon>
        <taxon>Araneidae</taxon>
        <taxon>Araneus</taxon>
    </lineage>
</organism>
<dbReference type="SUPFAM" id="SSF56219">
    <property type="entry name" value="DNase I-like"/>
    <property type="match status" value="1"/>
</dbReference>
<dbReference type="Pfam" id="PF03372">
    <property type="entry name" value="Exo_endo_phos"/>
    <property type="match status" value="1"/>
</dbReference>
<proteinExistence type="predicted"/>
<reference evidence="2 3" key="1">
    <citation type="journal article" date="2019" name="Sci. Rep.">
        <title>Orb-weaving spider Araneus ventricosus genome elucidates the spidroin gene catalogue.</title>
        <authorList>
            <person name="Kono N."/>
            <person name="Nakamura H."/>
            <person name="Ohtoshi R."/>
            <person name="Moran D.A.P."/>
            <person name="Shinohara A."/>
            <person name="Yoshida Y."/>
            <person name="Fujiwara M."/>
            <person name="Mori M."/>
            <person name="Tomita M."/>
            <person name="Arakawa K."/>
        </authorList>
    </citation>
    <scope>NUCLEOTIDE SEQUENCE [LARGE SCALE GENOMIC DNA]</scope>
</reference>
<gene>
    <name evidence="2" type="ORF">AVEN_41318_1</name>
</gene>
<dbReference type="Gene3D" id="3.60.10.10">
    <property type="entry name" value="Endonuclease/exonuclease/phosphatase"/>
    <property type="match status" value="1"/>
</dbReference>